<comment type="caution">
    <text evidence="3">The sequence shown here is derived from an EMBL/GenBank/DDBJ whole genome shotgun (WGS) entry which is preliminary data.</text>
</comment>
<evidence type="ECO:0000256" key="2">
    <source>
        <dbReference type="SAM" id="SignalP"/>
    </source>
</evidence>
<dbReference type="EMBL" id="JAAALK010000079">
    <property type="protein sequence ID" value="KAG8097514.1"/>
    <property type="molecule type" value="Genomic_DNA"/>
</dbReference>
<proteinExistence type="predicted"/>
<dbReference type="PANTHER" id="PTHR33694">
    <property type="entry name" value="UDP-3-O-ACYL-N-ACETYLGLUCOSAMINE DEACETYLASE 1, MITOCHONDRIAL-RELATED"/>
    <property type="match status" value="1"/>
</dbReference>
<evidence type="ECO:0000313" key="3">
    <source>
        <dbReference type="EMBL" id="KAG8097514.1"/>
    </source>
</evidence>
<sequence length="177" mass="18934">MNRYSLSAFFSFSFGFSLLVSFSASWSSHLFNFRWEHDGAGNPGGQHAAPGHSALAAPPTATGHGAAAAVQAPGQGATELGRVAAEVANAELRSPLCTTLRRGSARVRTVEHLLSTMETIGVDNCHVEVSGGGEVRHPFVAWLLLMCVSVTALQQRMLQHNVFPIYVNYSSMTDSFV</sequence>
<dbReference type="InterPro" id="IPR004463">
    <property type="entry name" value="UDP-acyl_GlcNac_deAcase"/>
</dbReference>
<name>A0A8J6BWH4_ZIZPA</name>
<dbReference type="OrthoDB" id="10265200at2759"/>
<dbReference type="Pfam" id="PF03331">
    <property type="entry name" value="LpxC"/>
    <property type="match status" value="1"/>
</dbReference>
<feature type="region of interest" description="Disordered" evidence="1">
    <location>
        <begin position="42"/>
        <end position="61"/>
    </location>
</feature>
<evidence type="ECO:0000256" key="1">
    <source>
        <dbReference type="SAM" id="MobiDB-lite"/>
    </source>
</evidence>
<dbReference type="AlphaFoldDB" id="A0A8J6BWH4"/>
<feature type="chain" id="PRO_5035232426" description="UDP-3-O-acyl-N-acetylglucosamine deacetylase" evidence="2">
    <location>
        <begin position="28"/>
        <end position="177"/>
    </location>
</feature>
<keyword evidence="2" id="KW-0732">Signal</keyword>
<feature type="signal peptide" evidence="2">
    <location>
        <begin position="1"/>
        <end position="27"/>
    </location>
</feature>
<protein>
    <recommendedName>
        <fullName evidence="5">UDP-3-O-acyl-N-acetylglucosamine deacetylase</fullName>
    </recommendedName>
</protein>
<keyword evidence="4" id="KW-1185">Reference proteome</keyword>
<reference evidence="3" key="1">
    <citation type="journal article" date="2021" name="bioRxiv">
        <title>Whole Genome Assembly and Annotation of Northern Wild Rice, Zizania palustris L., Supports a Whole Genome Duplication in the Zizania Genus.</title>
        <authorList>
            <person name="Haas M."/>
            <person name="Kono T."/>
            <person name="Macchietto M."/>
            <person name="Millas R."/>
            <person name="McGilp L."/>
            <person name="Shao M."/>
            <person name="Duquette J."/>
            <person name="Hirsch C.N."/>
            <person name="Kimball J."/>
        </authorList>
    </citation>
    <scope>NUCLEOTIDE SEQUENCE</scope>
    <source>
        <tissue evidence="3">Fresh leaf tissue</tissue>
    </source>
</reference>
<dbReference type="GO" id="GO:0009245">
    <property type="term" value="P:lipid A biosynthetic process"/>
    <property type="evidence" value="ECO:0007669"/>
    <property type="project" value="InterPro"/>
</dbReference>
<organism evidence="3 4">
    <name type="scientific">Zizania palustris</name>
    <name type="common">Northern wild rice</name>
    <dbReference type="NCBI Taxonomy" id="103762"/>
    <lineage>
        <taxon>Eukaryota</taxon>
        <taxon>Viridiplantae</taxon>
        <taxon>Streptophyta</taxon>
        <taxon>Embryophyta</taxon>
        <taxon>Tracheophyta</taxon>
        <taxon>Spermatophyta</taxon>
        <taxon>Magnoliopsida</taxon>
        <taxon>Liliopsida</taxon>
        <taxon>Poales</taxon>
        <taxon>Poaceae</taxon>
        <taxon>BOP clade</taxon>
        <taxon>Oryzoideae</taxon>
        <taxon>Oryzeae</taxon>
        <taxon>Zizaniinae</taxon>
        <taxon>Zizania</taxon>
    </lineage>
</organism>
<evidence type="ECO:0000313" key="4">
    <source>
        <dbReference type="Proteomes" id="UP000729402"/>
    </source>
</evidence>
<reference evidence="3" key="2">
    <citation type="submission" date="2021-02" db="EMBL/GenBank/DDBJ databases">
        <authorList>
            <person name="Kimball J.A."/>
            <person name="Haas M.W."/>
            <person name="Macchietto M."/>
            <person name="Kono T."/>
            <person name="Duquette J."/>
            <person name="Shao M."/>
        </authorList>
    </citation>
    <scope>NUCLEOTIDE SEQUENCE</scope>
    <source>
        <tissue evidence="3">Fresh leaf tissue</tissue>
    </source>
</reference>
<dbReference type="PANTHER" id="PTHR33694:SF1">
    <property type="entry name" value="UDP-3-O-ACYL-N-ACETYLGLUCOSAMINE DEACETYLASE 1, MITOCHONDRIAL-RELATED"/>
    <property type="match status" value="1"/>
</dbReference>
<evidence type="ECO:0008006" key="5">
    <source>
        <dbReference type="Google" id="ProtNLM"/>
    </source>
</evidence>
<dbReference type="Proteomes" id="UP000729402">
    <property type="component" value="Unassembled WGS sequence"/>
</dbReference>
<gene>
    <name evidence="3" type="ORF">GUJ93_ZPchr0013g35997</name>
</gene>
<dbReference type="GO" id="GO:0103117">
    <property type="term" value="F:UDP-3-O-acyl-N-acetylglucosamine deacetylase activity"/>
    <property type="evidence" value="ECO:0007669"/>
    <property type="project" value="InterPro"/>
</dbReference>
<dbReference type="GO" id="GO:0016020">
    <property type="term" value="C:membrane"/>
    <property type="evidence" value="ECO:0007669"/>
    <property type="project" value="GOC"/>
</dbReference>
<accession>A0A8J6BWH4</accession>